<evidence type="ECO:0000256" key="5">
    <source>
        <dbReference type="ARBA" id="ARBA00023157"/>
    </source>
</evidence>
<accession>A0A0P4W8X2</accession>
<dbReference type="GO" id="GO:0005615">
    <property type="term" value="C:extracellular space"/>
    <property type="evidence" value="ECO:0007669"/>
    <property type="project" value="TreeGrafter"/>
</dbReference>
<evidence type="ECO:0000256" key="3">
    <source>
        <dbReference type="ARBA" id="ARBA00022729"/>
    </source>
</evidence>
<dbReference type="EMBL" id="GDRN01062786">
    <property type="protein sequence ID" value="JAI65041.1"/>
    <property type="molecule type" value="Transcribed_RNA"/>
</dbReference>
<keyword evidence="2" id="KW-0964">Secreted</keyword>
<dbReference type="PROSITE" id="PS00615">
    <property type="entry name" value="C_TYPE_LECTIN_1"/>
    <property type="match status" value="1"/>
</dbReference>
<organism evidence="8">
    <name type="scientific">Scylla olivacea</name>
    <name type="common">Orange mud crab</name>
    <name type="synonym">Cancer olivacea</name>
    <dbReference type="NCBI Taxonomy" id="85551"/>
    <lineage>
        <taxon>Eukaryota</taxon>
        <taxon>Metazoa</taxon>
        <taxon>Ecdysozoa</taxon>
        <taxon>Arthropoda</taxon>
        <taxon>Crustacea</taxon>
        <taxon>Multicrustacea</taxon>
        <taxon>Malacostraca</taxon>
        <taxon>Eumalacostraca</taxon>
        <taxon>Eucarida</taxon>
        <taxon>Decapoda</taxon>
        <taxon>Pleocyemata</taxon>
        <taxon>Brachyura</taxon>
        <taxon>Eubrachyura</taxon>
        <taxon>Portunoidea</taxon>
        <taxon>Portunidae</taxon>
        <taxon>Portuninae</taxon>
        <taxon>Scylla</taxon>
    </lineage>
</organism>
<keyword evidence="3 6" id="KW-0732">Signal</keyword>
<feature type="signal peptide" evidence="6">
    <location>
        <begin position="1"/>
        <end position="27"/>
    </location>
</feature>
<evidence type="ECO:0000256" key="1">
    <source>
        <dbReference type="ARBA" id="ARBA00004613"/>
    </source>
</evidence>
<evidence type="ECO:0000256" key="2">
    <source>
        <dbReference type="ARBA" id="ARBA00022525"/>
    </source>
</evidence>
<keyword evidence="4" id="KW-0430">Lectin</keyword>
<dbReference type="PANTHER" id="PTHR22799:SF1">
    <property type="entry name" value="C-TYPE LECTIN DOMAIN FAMILY 11 MEMBER A"/>
    <property type="match status" value="1"/>
</dbReference>
<keyword evidence="5" id="KW-1015">Disulfide bond</keyword>
<evidence type="ECO:0000259" key="7">
    <source>
        <dbReference type="PROSITE" id="PS50041"/>
    </source>
</evidence>
<dbReference type="InterPro" id="IPR016187">
    <property type="entry name" value="CTDL_fold"/>
</dbReference>
<feature type="chain" id="PRO_5006070329" description="C-type lectin domain-containing protein" evidence="6">
    <location>
        <begin position="28"/>
        <end position="193"/>
    </location>
</feature>
<evidence type="ECO:0000256" key="6">
    <source>
        <dbReference type="SAM" id="SignalP"/>
    </source>
</evidence>
<feature type="domain" description="C-type lectin" evidence="7">
    <location>
        <begin position="66"/>
        <end position="182"/>
    </location>
</feature>
<dbReference type="InterPro" id="IPR018378">
    <property type="entry name" value="C-type_lectin_CS"/>
</dbReference>
<protein>
    <recommendedName>
        <fullName evidence="7">C-type lectin domain-containing protein</fullName>
    </recommendedName>
</protein>
<dbReference type="Pfam" id="PF00059">
    <property type="entry name" value="Lectin_C"/>
    <property type="match status" value="1"/>
</dbReference>
<dbReference type="PANTHER" id="PTHR22799">
    <property type="entry name" value="TETRANECTIN-RELATED"/>
    <property type="match status" value="1"/>
</dbReference>
<name>A0A0P4W8X2_SCYOL</name>
<dbReference type="InterPro" id="IPR051663">
    <property type="entry name" value="CLec_Tetranectin-domain"/>
</dbReference>
<dbReference type="PROSITE" id="PS50041">
    <property type="entry name" value="C_TYPE_LECTIN_2"/>
    <property type="match status" value="1"/>
</dbReference>
<dbReference type="SMART" id="SM00034">
    <property type="entry name" value="CLECT"/>
    <property type="match status" value="1"/>
</dbReference>
<evidence type="ECO:0000313" key="8">
    <source>
        <dbReference type="EMBL" id="JAI65041.1"/>
    </source>
</evidence>
<reference evidence="8" key="1">
    <citation type="submission" date="2015-09" db="EMBL/GenBank/DDBJ databases">
        <title>Scylla olivacea transcriptome.</title>
        <authorList>
            <person name="Ikhwanuddin M."/>
        </authorList>
    </citation>
    <scope>NUCLEOTIDE SEQUENCE</scope>
</reference>
<dbReference type="GO" id="GO:0030246">
    <property type="term" value="F:carbohydrate binding"/>
    <property type="evidence" value="ECO:0007669"/>
    <property type="project" value="UniProtKB-KW"/>
</dbReference>
<sequence>MFHSRVTQTLAFVPVVVVALLVAESHSFPTQHAAPQTIVAAQLTLPIAMEPVALLRILNESSFTTTEHKTYRAYEHAATHPQALQACRQLGGRLALPTNQEEDLQISRIIGISFVSPQWPFPVYWISGSDEQEEGNFIDSVTGHSLNYINYEAGQPDDAGGEDCLHKSTVFPGWNDLPCHYKGEGYVCEFMDE</sequence>
<dbReference type="AlphaFoldDB" id="A0A0P4W8X2"/>
<dbReference type="InterPro" id="IPR001304">
    <property type="entry name" value="C-type_lectin-like"/>
</dbReference>
<dbReference type="Gene3D" id="3.10.100.10">
    <property type="entry name" value="Mannose-Binding Protein A, subunit A"/>
    <property type="match status" value="1"/>
</dbReference>
<dbReference type="SUPFAM" id="SSF56436">
    <property type="entry name" value="C-type lectin-like"/>
    <property type="match status" value="1"/>
</dbReference>
<evidence type="ECO:0000256" key="4">
    <source>
        <dbReference type="ARBA" id="ARBA00022734"/>
    </source>
</evidence>
<dbReference type="CDD" id="cd00037">
    <property type="entry name" value="CLECT"/>
    <property type="match status" value="1"/>
</dbReference>
<comment type="subcellular location">
    <subcellularLocation>
        <location evidence="1">Secreted</location>
    </subcellularLocation>
</comment>
<proteinExistence type="predicted"/>
<dbReference type="GO" id="GO:0008083">
    <property type="term" value="F:growth factor activity"/>
    <property type="evidence" value="ECO:0007669"/>
    <property type="project" value="TreeGrafter"/>
</dbReference>
<dbReference type="InterPro" id="IPR016186">
    <property type="entry name" value="C-type_lectin-like/link_sf"/>
</dbReference>